<feature type="chain" id="PRO_5011535977" description="Auto-transporter adhesin head GIN domain-containing protein" evidence="1">
    <location>
        <begin position="26"/>
        <end position="181"/>
    </location>
</feature>
<organism evidence="2 3">
    <name type="scientific">Bizionia paragorgiae</name>
    <dbReference type="NCBI Taxonomy" id="283786"/>
    <lineage>
        <taxon>Bacteria</taxon>
        <taxon>Pseudomonadati</taxon>
        <taxon>Bacteroidota</taxon>
        <taxon>Flavobacteriia</taxon>
        <taxon>Flavobacteriales</taxon>
        <taxon>Flavobacteriaceae</taxon>
        <taxon>Bizionia</taxon>
    </lineage>
</organism>
<dbReference type="AlphaFoldDB" id="A0A1H3VIT6"/>
<dbReference type="EMBL" id="FNQK01000001">
    <property type="protein sequence ID" value="SDZ74689.1"/>
    <property type="molecule type" value="Genomic_DNA"/>
</dbReference>
<dbReference type="OrthoDB" id="1441793at2"/>
<keyword evidence="3" id="KW-1185">Reference proteome</keyword>
<gene>
    <name evidence="2" type="ORF">SAMN04487990_101202</name>
</gene>
<dbReference type="STRING" id="283786.SAMN04487990_101202"/>
<protein>
    <recommendedName>
        <fullName evidence="4">Auto-transporter adhesin head GIN domain-containing protein</fullName>
    </recommendedName>
</protein>
<evidence type="ECO:0000313" key="2">
    <source>
        <dbReference type="EMBL" id="SDZ74689.1"/>
    </source>
</evidence>
<proteinExistence type="predicted"/>
<sequence>MKTILTKKTLVAFVLFMTLSQISFSQNYSEDESGSETTTVTELNGENVSPEVFNSFFNTTVNTKLATVQGNSVFVTQIGEYNKVAASVITNASDINIAQNGDLNKVQLVYEVDKVVADLAQNGNENEIKDYVIDTNAEISLDLTQNGDDLKFERFGANKISRNIKFTQTEASPTIIIRSFK</sequence>
<evidence type="ECO:0000313" key="3">
    <source>
        <dbReference type="Proteomes" id="UP000198846"/>
    </source>
</evidence>
<dbReference type="Proteomes" id="UP000198846">
    <property type="component" value="Unassembled WGS sequence"/>
</dbReference>
<feature type="signal peptide" evidence="1">
    <location>
        <begin position="1"/>
        <end position="25"/>
    </location>
</feature>
<keyword evidence="1" id="KW-0732">Signal</keyword>
<name>A0A1H3VIT6_BIZPA</name>
<dbReference type="RefSeq" id="WP_092131263.1">
    <property type="nucleotide sequence ID" value="NZ_FNQK01000001.1"/>
</dbReference>
<evidence type="ECO:0008006" key="4">
    <source>
        <dbReference type="Google" id="ProtNLM"/>
    </source>
</evidence>
<accession>A0A1H3VIT6</accession>
<evidence type="ECO:0000256" key="1">
    <source>
        <dbReference type="SAM" id="SignalP"/>
    </source>
</evidence>
<reference evidence="3" key="1">
    <citation type="submission" date="2016-10" db="EMBL/GenBank/DDBJ databases">
        <authorList>
            <person name="Varghese N."/>
            <person name="Submissions S."/>
        </authorList>
    </citation>
    <scope>NUCLEOTIDE SEQUENCE [LARGE SCALE GENOMIC DNA]</scope>
    <source>
        <strain evidence="3">DSM 23842</strain>
    </source>
</reference>